<evidence type="ECO:0000313" key="3">
    <source>
        <dbReference type="Proteomes" id="UP000583279"/>
    </source>
</evidence>
<protein>
    <submittedName>
        <fullName evidence="2">Uncharacterized protein</fullName>
    </submittedName>
</protein>
<organism evidence="2 3">
    <name type="scientific">Pseudomonas lactis</name>
    <dbReference type="NCBI Taxonomy" id="1615674"/>
    <lineage>
        <taxon>Bacteria</taxon>
        <taxon>Pseudomonadati</taxon>
        <taxon>Pseudomonadota</taxon>
        <taxon>Gammaproteobacteria</taxon>
        <taxon>Pseudomonadales</taxon>
        <taxon>Pseudomonadaceae</taxon>
        <taxon>Pseudomonas</taxon>
    </lineage>
</organism>
<keyword evidence="1" id="KW-0175">Coiled coil</keyword>
<name>A0A7Y1PY53_9PSED</name>
<proteinExistence type="predicted"/>
<reference evidence="2 3" key="1">
    <citation type="journal article" date="2020" name="Front. Microbiol.">
        <title>Genetic Organization of the aprX-lipA2 Operon Affects the Proteolytic Potential of Pseudomonas Species in Milk.</title>
        <authorList>
            <person name="Maier C."/>
            <person name="Huptas C."/>
            <person name="von Neubeck M."/>
            <person name="Scherer S."/>
            <person name="Wenning M."/>
            <person name="Lucking G."/>
        </authorList>
    </citation>
    <scope>NUCLEOTIDE SEQUENCE [LARGE SCALE GENOMIC DNA]</scope>
    <source>
        <strain evidence="2 3">WS 4997</strain>
    </source>
</reference>
<dbReference type="EMBL" id="JAAQYK010000003">
    <property type="protein sequence ID" value="NNA44347.1"/>
    <property type="molecule type" value="Genomic_DNA"/>
</dbReference>
<dbReference type="RefSeq" id="WP_169855628.1">
    <property type="nucleotide sequence ID" value="NZ_JAAQYK010000003.1"/>
</dbReference>
<gene>
    <name evidence="2" type="ORF">HBO18_09415</name>
</gene>
<sequence>MGKAELGFSASFERLKYGNTLILPPGSPVSQNNVAREAGRDPSALRKSRYPKLVADIQAWIVGHASTKTGTSTKAVIADAKDPHLESQLADAMLQLDALREERDLLLSKLLIANDRILLLTSKIKEDDNAGKGSAPIVFT</sequence>
<feature type="coiled-coil region" evidence="1">
    <location>
        <begin position="89"/>
        <end position="116"/>
    </location>
</feature>
<dbReference type="AlphaFoldDB" id="A0A7Y1PY53"/>
<dbReference type="Proteomes" id="UP000583279">
    <property type="component" value="Unassembled WGS sequence"/>
</dbReference>
<evidence type="ECO:0000256" key="1">
    <source>
        <dbReference type="SAM" id="Coils"/>
    </source>
</evidence>
<comment type="caution">
    <text evidence="2">The sequence shown here is derived from an EMBL/GenBank/DDBJ whole genome shotgun (WGS) entry which is preliminary data.</text>
</comment>
<evidence type="ECO:0000313" key="2">
    <source>
        <dbReference type="EMBL" id="NNA44347.1"/>
    </source>
</evidence>
<accession>A0A7Y1PY53</accession>